<comment type="subunit">
    <text evidence="7">Monomer.</text>
</comment>
<feature type="binding site" evidence="7">
    <location>
        <position position="130"/>
    </location>
    <ligand>
        <name>Zn(2+)</name>
        <dbReference type="ChEBI" id="CHEBI:29105"/>
        <label>1</label>
    </ligand>
</feature>
<evidence type="ECO:0000259" key="8">
    <source>
        <dbReference type="SMART" id="SM00849"/>
    </source>
</evidence>
<dbReference type="GO" id="GO:0004416">
    <property type="term" value="F:hydroxyacylglutathione hydrolase activity"/>
    <property type="evidence" value="ECO:0007669"/>
    <property type="project" value="UniProtKB-EC"/>
</dbReference>
<feature type="binding site" evidence="7">
    <location>
        <position position="57"/>
    </location>
    <ligand>
        <name>Zn(2+)</name>
        <dbReference type="ChEBI" id="CHEBI:29105"/>
        <label>1</label>
    </ligand>
</feature>
<dbReference type="HAMAP" id="MF_01374">
    <property type="entry name" value="Glyoxalase_2"/>
    <property type="match status" value="1"/>
</dbReference>
<evidence type="ECO:0000313" key="9">
    <source>
        <dbReference type="EMBL" id="UUR09468.1"/>
    </source>
</evidence>
<protein>
    <recommendedName>
        <fullName evidence="7">Hydroxyacylglutathione hydrolase</fullName>
        <ecNumber evidence="7">3.1.2.6</ecNumber>
    </recommendedName>
    <alternativeName>
        <fullName evidence="7">Glyoxalase II</fullName>
        <shortName evidence="7">Glx II</shortName>
    </alternativeName>
</protein>
<feature type="domain" description="Metallo-beta-lactamase" evidence="8">
    <location>
        <begin position="12"/>
        <end position="168"/>
    </location>
</feature>
<dbReference type="Pfam" id="PF00753">
    <property type="entry name" value="Lactamase_B"/>
    <property type="match status" value="1"/>
</dbReference>
<dbReference type="Pfam" id="PF16123">
    <property type="entry name" value="HAGH_C"/>
    <property type="match status" value="1"/>
</dbReference>
<proteinExistence type="inferred from homology"/>
<dbReference type="EC" id="3.1.2.6" evidence="7"/>
<dbReference type="InterPro" id="IPR035680">
    <property type="entry name" value="Clx_II_MBL"/>
</dbReference>
<sequence length="239" mass="25670">MMRAVAVPALSDNYIWLLHDEDSGHTAVVDPGDGEAALKGAAAQGWTIDQVLITHWHPDHTAGIPAVVAATGAKVWGPEAERAKLAGLDHGLVDGDRVQVGSAEAEVWHVPGHTLGHIAFILPGHALVGDTLFAGGCGRLFEGTPEQMHGSLQRLRTLPDETIVYPAHEYTLSNYRFLAAEAPDDPAIERRLAEVTAMRDAGQPTVPTSLAEEKRSNLFLRAPDAAEFARLRAAKDSFR</sequence>
<dbReference type="InterPro" id="IPR017782">
    <property type="entry name" value="Hydroxyacylglutathione_Hdrlase"/>
</dbReference>
<evidence type="ECO:0000256" key="5">
    <source>
        <dbReference type="ARBA" id="ARBA00022801"/>
    </source>
</evidence>
<evidence type="ECO:0000256" key="7">
    <source>
        <dbReference type="HAMAP-Rule" id="MF_01374"/>
    </source>
</evidence>
<comment type="cofactor">
    <cofactor evidence="7">
        <name>Zn(2+)</name>
        <dbReference type="ChEBI" id="CHEBI:29105"/>
    </cofactor>
    <text evidence="7">Binds 2 Zn(2+) ions per subunit.</text>
</comment>
<accession>A0ABY5N2G3</accession>
<feature type="binding site" evidence="7">
    <location>
        <position position="130"/>
    </location>
    <ligand>
        <name>Zn(2+)</name>
        <dbReference type="ChEBI" id="CHEBI:29105"/>
        <label>2</label>
    </ligand>
</feature>
<dbReference type="InterPro" id="IPR032282">
    <property type="entry name" value="HAGH_C"/>
</dbReference>
<evidence type="ECO:0000256" key="1">
    <source>
        <dbReference type="ARBA" id="ARBA00001623"/>
    </source>
</evidence>
<dbReference type="PANTHER" id="PTHR43705">
    <property type="entry name" value="HYDROXYACYLGLUTATHIONE HYDROLASE"/>
    <property type="match status" value="1"/>
</dbReference>
<feature type="binding site" evidence="7">
    <location>
        <position position="168"/>
    </location>
    <ligand>
        <name>Zn(2+)</name>
        <dbReference type="ChEBI" id="CHEBI:29105"/>
        <label>2</label>
    </ligand>
</feature>
<dbReference type="RefSeq" id="WP_249505242.1">
    <property type="nucleotide sequence ID" value="NZ_CP097253.1"/>
</dbReference>
<name>A0ABY5N2G3_9SPHN</name>
<dbReference type="PANTHER" id="PTHR43705:SF1">
    <property type="entry name" value="HYDROXYACYLGLUTATHIONE HYDROLASE GLOB"/>
    <property type="match status" value="1"/>
</dbReference>
<evidence type="ECO:0000256" key="4">
    <source>
        <dbReference type="ARBA" id="ARBA00022723"/>
    </source>
</evidence>
<dbReference type="InterPro" id="IPR036866">
    <property type="entry name" value="RibonucZ/Hydroxyglut_hydro"/>
</dbReference>
<dbReference type="NCBIfam" id="TIGR03413">
    <property type="entry name" value="GSH_gloB"/>
    <property type="match status" value="1"/>
</dbReference>
<dbReference type="InterPro" id="IPR050110">
    <property type="entry name" value="Glyoxalase_II_hydrolase"/>
</dbReference>
<evidence type="ECO:0000256" key="2">
    <source>
        <dbReference type="ARBA" id="ARBA00004963"/>
    </source>
</evidence>
<comment type="similarity">
    <text evidence="3 7">Belongs to the metallo-beta-lactamase superfamily. Glyoxalase II family.</text>
</comment>
<keyword evidence="6 7" id="KW-0862">Zinc</keyword>
<dbReference type="PIRSF" id="PIRSF005457">
    <property type="entry name" value="Glx"/>
    <property type="match status" value="1"/>
</dbReference>
<dbReference type="Proteomes" id="UP000831921">
    <property type="component" value="Chromosome"/>
</dbReference>
<evidence type="ECO:0000313" key="10">
    <source>
        <dbReference type="Proteomes" id="UP000831921"/>
    </source>
</evidence>
<dbReference type="EMBL" id="CP097253">
    <property type="protein sequence ID" value="UUR09468.1"/>
    <property type="molecule type" value="Genomic_DNA"/>
</dbReference>
<keyword evidence="5 7" id="KW-0378">Hydrolase</keyword>
<organism evidence="9 10">
    <name type="scientific">Sphingomonas glaciei</name>
    <dbReference type="NCBI Taxonomy" id="2938948"/>
    <lineage>
        <taxon>Bacteria</taxon>
        <taxon>Pseudomonadati</taxon>
        <taxon>Pseudomonadota</taxon>
        <taxon>Alphaproteobacteria</taxon>
        <taxon>Sphingomonadales</taxon>
        <taxon>Sphingomonadaceae</taxon>
        <taxon>Sphingomonas</taxon>
    </lineage>
</organism>
<gene>
    <name evidence="7 9" type="primary">gloB</name>
    <name evidence="9" type="ORF">M1K48_11300</name>
</gene>
<dbReference type="CDD" id="cd07723">
    <property type="entry name" value="hydroxyacylglutathione_hydrolase_MBL-fold"/>
    <property type="match status" value="1"/>
</dbReference>
<feature type="binding site" evidence="7">
    <location>
        <position position="113"/>
    </location>
    <ligand>
        <name>Zn(2+)</name>
        <dbReference type="ChEBI" id="CHEBI:29105"/>
        <label>1</label>
    </ligand>
</feature>
<feature type="binding site" evidence="7">
    <location>
        <position position="55"/>
    </location>
    <ligand>
        <name>Zn(2+)</name>
        <dbReference type="ChEBI" id="CHEBI:29105"/>
        <label>1</label>
    </ligand>
</feature>
<feature type="binding site" evidence="7">
    <location>
        <position position="60"/>
    </location>
    <ligand>
        <name>Zn(2+)</name>
        <dbReference type="ChEBI" id="CHEBI:29105"/>
        <label>2</label>
    </ligand>
</feature>
<feature type="binding site" evidence="7">
    <location>
        <position position="59"/>
    </location>
    <ligand>
        <name>Zn(2+)</name>
        <dbReference type="ChEBI" id="CHEBI:29105"/>
        <label>2</label>
    </ligand>
</feature>
<comment type="pathway">
    <text evidence="2 7">Secondary metabolite metabolism; methylglyoxal degradation; (R)-lactate from methylglyoxal: step 2/2.</text>
</comment>
<reference evidence="9 10" key="1">
    <citation type="submission" date="2022-05" db="EMBL/GenBank/DDBJ databases">
        <title>S8-45 Sphingomonas ultraviolaceadurans.</title>
        <authorList>
            <person name="Liu Y."/>
        </authorList>
    </citation>
    <scope>NUCLEOTIDE SEQUENCE [LARGE SCALE GENOMIC DNA]</scope>
    <source>
        <strain evidence="9 10">S8-45</strain>
    </source>
</reference>
<keyword evidence="4 7" id="KW-0479">Metal-binding</keyword>
<dbReference type="SUPFAM" id="SSF56281">
    <property type="entry name" value="Metallo-hydrolase/oxidoreductase"/>
    <property type="match status" value="1"/>
</dbReference>
<evidence type="ECO:0000256" key="3">
    <source>
        <dbReference type="ARBA" id="ARBA00006759"/>
    </source>
</evidence>
<comment type="catalytic activity">
    <reaction evidence="1 7">
        <text>an S-(2-hydroxyacyl)glutathione + H2O = a 2-hydroxy carboxylate + glutathione + H(+)</text>
        <dbReference type="Rhea" id="RHEA:21864"/>
        <dbReference type="ChEBI" id="CHEBI:15377"/>
        <dbReference type="ChEBI" id="CHEBI:15378"/>
        <dbReference type="ChEBI" id="CHEBI:57925"/>
        <dbReference type="ChEBI" id="CHEBI:58896"/>
        <dbReference type="ChEBI" id="CHEBI:71261"/>
        <dbReference type="EC" id="3.1.2.6"/>
    </reaction>
</comment>
<comment type="function">
    <text evidence="7">Thiolesterase that catalyzes the hydrolysis of S-D-lactoyl-glutathione to form glutathione and D-lactic acid.</text>
</comment>
<evidence type="ECO:0000256" key="6">
    <source>
        <dbReference type="ARBA" id="ARBA00022833"/>
    </source>
</evidence>
<dbReference type="SMART" id="SM00849">
    <property type="entry name" value="Lactamase_B"/>
    <property type="match status" value="1"/>
</dbReference>
<dbReference type="InterPro" id="IPR001279">
    <property type="entry name" value="Metallo-B-lactamas"/>
</dbReference>
<keyword evidence="10" id="KW-1185">Reference proteome</keyword>
<dbReference type="Gene3D" id="3.60.15.10">
    <property type="entry name" value="Ribonuclease Z/Hydroxyacylglutathione hydrolase-like"/>
    <property type="match status" value="1"/>
</dbReference>